<accession>A0ABV8DBB5</accession>
<comment type="caution">
    <text evidence="1">The sequence shown here is derived from an EMBL/GenBank/DDBJ whole genome shotgun (WGS) entry which is preliminary data.</text>
</comment>
<evidence type="ECO:0000313" key="2">
    <source>
        <dbReference type="Proteomes" id="UP001595693"/>
    </source>
</evidence>
<gene>
    <name evidence="1" type="ORF">ACFOW3_13505</name>
</gene>
<protein>
    <submittedName>
        <fullName evidence="1">Uncharacterized protein</fullName>
    </submittedName>
</protein>
<keyword evidence="2" id="KW-1185">Reference proteome</keyword>
<proteinExistence type="predicted"/>
<dbReference type="RefSeq" id="WP_055396612.1">
    <property type="nucleotide sequence ID" value="NZ_JAMXAX010000009.1"/>
</dbReference>
<dbReference type="EMBL" id="JBHSAJ010000037">
    <property type="protein sequence ID" value="MFC3935633.1"/>
    <property type="molecule type" value="Genomic_DNA"/>
</dbReference>
<name>A0ABV8DBB5_9BURK</name>
<reference evidence="2" key="1">
    <citation type="journal article" date="2019" name="Int. J. Syst. Evol. Microbiol.">
        <title>The Global Catalogue of Microorganisms (GCM) 10K type strain sequencing project: providing services to taxonomists for standard genome sequencing and annotation.</title>
        <authorList>
            <consortium name="The Broad Institute Genomics Platform"/>
            <consortium name="The Broad Institute Genome Sequencing Center for Infectious Disease"/>
            <person name="Wu L."/>
            <person name="Ma J."/>
        </authorList>
    </citation>
    <scope>NUCLEOTIDE SEQUENCE [LARGE SCALE GENOMIC DNA]</scope>
    <source>
        <strain evidence="2">CCUG 2113</strain>
    </source>
</reference>
<sequence>MTTSIAQRINAAPLSPAESRELLALFSSVHADLTALATQFNQLRTDYNANATIATDTTATAVTLNTTA</sequence>
<dbReference type="Proteomes" id="UP001595693">
    <property type="component" value="Unassembled WGS sequence"/>
</dbReference>
<evidence type="ECO:0000313" key="1">
    <source>
        <dbReference type="EMBL" id="MFC3935633.1"/>
    </source>
</evidence>
<organism evidence="1 2">
    <name type="scientific">Acidovorax facilis</name>
    <dbReference type="NCBI Taxonomy" id="12917"/>
    <lineage>
        <taxon>Bacteria</taxon>
        <taxon>Pseudomonadati</taxon>
        <taxon>Pseudomonadota</taxon>
        <taxon>Betaproteobacteria</taxon>
        <taxon>Burkholderiales</taxon>
        <taxon>Comamonadaceae</taxon>
        <taxon>Acidovorax</taxon>
    </lineage>
</organism>